<dbReference type="EMBL" id="CM051400">
    <property type="protein sequence ID" value="KAJ4715645.1"/>
    <property type="molecule type" value="Genomic_DNA"/>
</dbReference>
<proteinExistence type="predicted"/>
<name>A0ACC1XW17_MELAZ</name>
<dbReference type="Proteomes" id="UP001164539">
    <property type="component" value="Chromosome 7"/>
</dbReference>
<reference evidence="1 2" key="1">
    <citation type="journal article" date="2023" name="Science">
        <title>Complex scaffold remodeling in plant triterpene biosynthesis.</title>
        <authorList>
            <person name="De La Pena R."/>
            <person name="Hodgson H."/>
            <person name="Liu J.C."/>
            <person name="Stephenson M.J."/>
            <person name="Martin A.C."/>
            <person name="Owen C."/>
            <person name="Harkess A."/>
            <person name="Leebens-Mack J."/>
            <person name="Jimenez L.E."/>
            <person name="Osbourn A."/>
            <person name="Sattely E.S."/>
        </authorList>
    </citation>
    <scope>NUCLEOTIDE SEQUENCE [LARGE SCALE GENOMIC DNA]</scope>
    <source>
        <strain evidence="2">cv. JPN11</strain>
        <tissue evidence="1">Leaf</tissue>
    </source>
</reference>
<comment type="caution">
    <text evidence="1">The sequence shown here is derived from an EMBL/GenBank/DDBJ whole genome shotgun (WGS) entry which is preliminary data.</text>
</comment>
<sequence length="116" mass="13477">MFCFCFLGEIQVKFKLPDGSEIGPFFYRSDRTVSQLRSDVFHYHLPKKEDGPKKVKDIELLNGEQILSDKTKINECDRYPEGICIIQVSVRSPPKHKQGGSPKNNRCLYCRRTPRK</sequence>
<keyword evidence="2" id="KW-1185">Reference proteome</keyword>
<evidence type="ECO:0000313" key="2">
    <source>
        <dbReference type="Proteomes" id="UP001164539"/>
    </source>
</evidence>
<protein>
    <submittedName>
        <fullName evidence="1">Membrane-anchored ubiquitin-fold protein</fullName>
    </submittedName>
</protein>
<evidence type="ECO:0000313" key="1">
    <source>
        <dbReference type="EMBL" id="KAJ4715645.1"/>
    </source>
</evidence>
<organism evidence="1 2">
    <name type="scientific">Melia azedarach</name>
    <name type="common">Chinaberry tree</name>
    <dbReference type="NCBI Taxonomy" id="155640"/>
    <lineage>
        <taxon>Eukaryota</taxon>
        <taxon>Viridiplantae</taxon>
        <taxon>Streptophyta</taxon>
        <taxon>Embryophyta</taxon>
        <taxon>Tracheophyta</taxon>
        <taxon>Spermatophyta</taxon>
        <taxon>Magnoliopsida</taxon>
        <taxon>eudicotyledons</taxon>
        <taxon>Gunneridae</taxon>
        <taxon>Pentapetalae</taxon>
        <taxon>rosids</taxon>
        <taxon>malvids</taxon>
        <taxon>Sapindales</taxon>
        <taxon>Meliaceae</taxon>
        <taxon>Melia</taxon>
    </lineage>
</organism>
<accession>A0ACC1XW17</accession>
<gene>
    <name evidence="1" type="ORF">OWV82_013978</name>
</gene>